<dbReference type="InParanoid" id="A0A2K1IMW3"/>
<evidence type="ECO:0000313" key="3">
    <source>
        <dbReference type="Proteomes" id="UP000006727"/>
    </source>
</evidence>
<reference evidence="2" key="3">
    <citation type="submission" date="2020-12" db="UniProtKB">
        <authorList>
            <consortium name="EnsemblPlants"/>
        </authorList>
    </citation>
    <scope>IDENTIFICATION</scope>
</reference>
<dbReference type="AlphaFoldDB" id="A0A2K1IMW3"/>
<evidence type="ECO:0000313" key="2">
    <source>
        <dbReference type="EnsemblPlants" id="PAC:32903381.CDS.1"/>
    </source>
</evidence>
<dbReference type="EMBL" id="ABEU02000022">
    <property type="protein sequence ID" value="PNR30610.1"/>
    <property type="molecule type" value="Genomic_DNA"/>
</dbReference>
<keyword evidence="3" id="KW-1185">Reference proteome</keyword>
<evidence type="ECO:0000313" key="1">
    <source>
        <dbReference type="EMBL" id="PNR30610.1"/>
    </source>
</evidence>
<sequence>MNLSAELWQNITPMSMQGGFFLLQWAYWVLHCCRVFRFVTDIELLHEEWICGGGKLLYMEAMNLSL</sequence>
<reference evidence="1 3" key="2">
    <citation type="journal article" date="2018" name="Plant J.">
        <title>The Physcomitrella patens chromosome-scale assembly reveals moss genome structure and evolution.</title>
        <authorList>
            <person name="Lang D."/>
            <person name="Ullrich K.K."/>
            <person name="Murat F."/>
            <person name="Fuchs J."/>
            <person name="Jenkins J."/>
            <person name="Haas F.B."/>
            <person name="Piednoel M."/>
            <person name="Gundlach H."/>
            <person name="Van Bel M."/>
            <person name="Meyberg R."/>
            <person name="Vives C."/>
            <person name="Morata J."/>
            <person name="Symeonidi A."/>
            <person name="Hiss M."/>
            <person name="Muchero W."/>
            <person name="Kamisugi Y."/>
            <person name="Saleh O."/>
            <person name="Blanc G."/>
            <person name="Decker E.L."/>
            <person name="van Gessel N."/>
            <person name="Grimwood J."/>
            <person name="Hayes R.D."/>
            <person name="Graham S.W."/>
            <person name="Gunter L.E."/>
            <person name="McDaniel S.F."/>
            <person name="Hoernstein S.N.W."/>
            <person name="Larsson A."/>
            <person name="Li F.W."/>
            <person name="Perroud P.F."/>
            <person name="Phillips J."/>
            <person name="Ranjan P."/>
            <person name="Rokshar D.S."/>
            <person name="Rothfels C.J."/>
            <person name="Schneider L."/>
            <person name="Shu S."/>
            <person name="Stevenson D.W."/>
            <person name="Thummler F."/>
            <person name="Tillich M."/>
            <person name="Villarreal Aguilar J.C."/>
            <person name="Widiez T."/>
            <person name="Wong G.K."/>
            <person name="Wymore A."/>
            <person name="Zhang Y."/>
            <person name="Zimmer A.D."/>
            <person name="Quatrano R.S."/>
            <person name="Mayer K.F.X."/>
            <person name="Goodstein D."/>
            <person name="Casacuberta J.M."/>
            <person name="Vandepoele K."/>
            <person name="Reski R."/>
            <person name="Cuming A.C."/>
            <person name="Tuskan G.A."/>
            <person name="Maumus F."/>
            <person name="Salse J."/>
            <person name="Schmutz J."/>
            <person name="Rensing S.A."/>
        </authorList>
    </citation>
    <scope>NUCLEOTIDE SEQUENCE [LARGE SCALE GENOMIC DNA]</scope>
    <source>
        <strain evidence="2 3">cv. Gransden 2004</strain>
    </source>
</reference>
<dbReference type="Gramene" id="Pp3c22_9158V3.1">
    <property type="protein sequence ID" value="PAC:32903381.CDS.1"/>
    <property type="gene ID" value="Pp3c22_9158"/>
</dbReference>
<proteinExistence type="predicted"/>
<dbReference type="Proteomes" id="UP000006727">
    <property type="component" value="Chromosome 22"/>
</dbReference>
<gene>
    <name evidence="1" type="ORF">PHYPA_026926</name>
</gene>
<dbReference type="EnsemblPlants" id="Pp3c22_9158V3.1">
    <property type="protein sequence ID" value="PAC:32903381.CDS.1"/>
    <property type="gene ID" value="Pp3c22_9158"/>
</dbReference>
<protein>
    <submittedName>
        <fullName evidence="1 2">Uncharacterized protein</fullName>
    </submittedName>
</protein>
<name>A0A2K1IMW3_PHYPA</name>
<accession>A0A2K1IMW3</accession>
<organism evidence="1">
    <name type="scientific">Physcomitrium patens</name>
    <name type="common">Spreading-leaved earth moss</name>
    <name type="synonym">Physcomitrella patens</name>
    <dbReference type="NCBI Taxonomy" id="3218"/>
    <lineage>
        <taxon>Eukaryota</taxon>
        <taxon>Viridiplantae</taxon>
        <taxon>Streptophyta</taxon>
        <taxon>Embryophyta</taxon>
        <taxon>Bryophyta</taxon>
        <taxon>Bryophytina</taxon>
        <taxon>Bryopsida</taxon>
        <taxon>Funariidae</taxon>
        <taxon>Funariales</taxon>
        <taxon>Funariaceae</taxon>
        <taxon>Physcomitrium</taxon>
    </lineage>
</organism>
<reference evidence="1 3" key="1">
    <citation type="journal article" date="2008" name="Science">
        <title>The Physcomitrella genome reveals evolutionary insights into the conquest of land by plants.</title>
        <authorList>
            <person name="Rensing S."/>
            <person name="Lang D."/>
            <person name="Zimmer A."/>
            <person name="Terry A."/>
            <person name="Salamov A."/>
            <person name="Shapiro H."/>
            <person name="Nishiyama T."/>
            <person name="Perroud P.-F."/>
            <person name="Lindquist E."/>
            <person name="Kamisugi Y."/>
            <person name="Tanahashi T."/>
            <person name="Sakakibara K."/>
            <person name="Fujita T."/>
            <person name="Oishi K."/>
            <person name="Shin-I T."/>
            <person name="Kuroki Y."/>
            <person name="Toyoda A."/>
            <person name="Suzuki Y."/>
            <person name="Hashimoto A."/>
            <person name="Yamaguchi K."/>
            <person name="Sugano A."/>
            <person name="Kohara Y."/>
            <person name="Fujiyama A."/>
            <person name="Anterola A."/>
            <person name="Aoki S."/>
            <person name="Ashton N."/>
            <person name="Barbazuk W.B."/>
            <person name="Barker E."/>
            <person name="Bennetzen J."/>
            <person name="Bezanilla M."/>
            <person name="Blankenship R."/>
            <person name="Cho S.H."/>
            <person name="Dutcher S."/>
            <person name="Estelle M."/>
            <person name="Fawcett J.A."/>
            <person name="Gundlach H."/>
            <person name="Hanada K."/>
            <person name="Heyl A."/>
            <person name="Hicks K.A."/>
            <person name="Hugh J."/>
            <person name="Lohr M."/>
            <person name="Mayer K."/>
            <person name="Melkozernov A."/>
            <person name="Murata T."/>
            <person name="Nelson D."/>
            <person name="Pils B."/>
            <person name="Prigge M."/>
            <person name="Reiss B."/>
            <person name="Renner T."/>
            <person name="Rombauts S."/>
            <person name="Rushton P."/>
            <person name="Sanderfoot A."/>
            <person name="Schween G."/>
            <person name="Shiu S.-H."/>
            <person name="Stueber K."/>
            <person name="Theodoulou F.L."/>
            <person name="Tu H."/>
            <person name="Van de Peer Y."/>
            <person name="Verrier P.J."/>
            <person name="Waters E."/>
            <person name="Wood A."/>
            <person name="Yang L."/>
            <person name="Cove D."/>
            <person name="Cuming A."/>
            <person name="Hasebe M."/>
            <person name="Lucas S."/>
            <person name="Mishler D.B."/>
            <person name="Reski R."/>
            <person name="Grigoriev I."/>
            <person name="Quatrano R.S."/>
            <person name="Boore J.L."/>
        </authorList>
    </citation>
    <scope>NUCLEOTIDE SEQUENCE [LARGE SCALE GENOMIC DNA]</scope>
    <source>
        <strain evidence="2 3">cv. Gransden 2004</strain>
    </source>
</reference>